<evidence type="ECO:0000313" key="6">
    <source>
        <dbReference type="Proteomes" id="UP000596145"/>
    </source>
</evidence>
<protein>
    <recommendedName>
        <fullName evidence="7">X-X-X-Leu-X-X-Gly heptad repeat-containing protein</fullName>
    </recommendedName>
</protein>
<dbReference type="OrthoDB" id="4426125at2"/>
<feature type="transmembrane region" description="Helical" evidence="2">
    <location>
        <begin position="309"/>
        <end position="331"/>
    </location>
</feature>
<name>A0A7T4EFT3_9CORY</name>
<feature type="compositionally biased region" description="Low complexity" evidence="1">
    <location>
        <begin position="82"/>
        <end position="93"/>
    </location>
</feature>
<evidence type="ECO:0000313" key="5">
    <source>
        <dbReference type="EMBL" id="QRP70929.1"/>
    </source>
</evidence>
<organism evidence="4 6">
    <name type="scientific">Corynebacterium glucuronolyticum</name>
    <dbReference type="NCBI Taxonomy" id="39791"/>
    <lineage>
        <taxon>Bacteria</taxon>
        <taxon>Bacillati</taxon>
        <taxon>Actinomycetota</taxon>
        <taxon>Actinomycetes</taxon>
        <taxon>Mycobacteriales</taxon>
        <taxon>Corynebacteriaceae</taxon>
        <taxon>Corynebacterium</taxon>
    </lineage>
</organism>
<keyword evidence="3" id="KW-0732">Signal</keyword>
<feature type="transmembrane region" description="Helical" evidence="2">
    <location>
        <begin position="425"/>
        <end position="446"/>
    </location>
</feature>
<accession>A0A7T4EFT3</accession>
<feature type="transmembrane region" description="Helical" evidence="2">
    <location>
        <begin position="367"/>
        <end position="387"/>
    </location>
</feature>
<feature type="chain" id="PRO_5034869238" description="X-X-X-Leu-X-X-Gly heptad repeat-containing protein" evidence="3">
    <location>
        <begin position="21"/>
        <end position="454"/>
    </location>
</feature>
<keyword evidence="2" id="KW-0812">Transmembrane</keyword>
<dbReference type="Proteomes" id="UP000596145">
    <property type="component" value="Chromosome"/>
</dbReference>
<evidence type="ECO:0000256" key="1">
    <source>
        <dbReference type="SAM" id="MobiDB-lite"/>
    </source>
</evidence>
<dbReference type="Gene3D" id="1.10.287.950">
    <property type="entry name" value="Methyl-accepting chemotaxis protein"/>
    <property type="match status" value="1"/>
</dbReference>
<gene>
    <name evidence="4" type="ORF">I6I10_01210</name>
    <name evidence="5" type="ORF">I6J21_01825</name>
</gene>
<feature type="signal peptide" evidence="3">
    <location>
        <begin position="1"/>
        <end position="20"/>
    </location>
</feature>
<keyword evidence="2" id="KW-1133">Transmembrane helix</keyword>
<evidence type="ECO:0008006" key="7">
    <source>
        <dbReference type="Google" id="ProtNLM"/>
    </source>
</evidence>
<dbReference type="SUPFAM" id="SSF58104">
    <property type="entry name" value="Methyl-accepting chemotaxis protein (MCP) signaling domain"/>
    <property type="match status" value="1"/>
</dbReference>
<dbReference type="InterPro" id="IPR023908">
    <property type="entry name" value="xxxLxxG_rpt"/>
</dbReference>
<evidence type="ECO:0000313" key="4">
    <source>
        <dbReference type="EMBL" id="QQB46601.1"/>
    </source>
</evidence>
<dbReference type="Proteomes" id="UP000617681">
    <property type="component" value="Chromosome"/>
</dbReference>
<dbReference type="GeneID" id="92759074"/>
<evidence type="ECO:0000256" key="2">
    <source>
        <dbReference type="SAM" id="Phobius"/>
    </source>
</evidence>
<dbReference type="RefSeq" id="WP_005396245.1">
    <property type="nucleotide sequence ID" value="NZ_CP066007.1"/>
</dbReference>
<sequence>MKRLLALLLLIPLAVGTFFATDLASTWSKEEEGAPVPMVSGADLVPARRAAGEASTQADFVKRGTQELLDGSTKLSDGMGELSSGASTASSAATQLSQGMTQLQAGTTQLADGATRVADGVEEAVGYVNQIGIIQQQLLTMIDQTDADLAKNPLPDAKQARARLAEVRPQVENFQFDATIVDQLAALRSGSREVANQLGKNGSQYHDGIYTATQGAQQLAQGLGQLESGVNEAKKGADDLKAGAERVDGMAQKSTDNIKGTARAIPVLPVVNEEENEKPDTFLPPLYAFLVSLVVLLAAAFVGLTRLPLWWKVGSNVAIVALGIILLWLLSTAVSPLALVGIALVLALTAAVGTLSATLLTRYFGQIGYGIVLAGALVQAGITGWVWESLTSGGAARWAQALAGIMPLNYPTAAITALGNGGNQVILWTGIAVLAALAAISGGLIVTTREEQLA</sequence>
<feature type="transmembrane region" description="Helical" evidence="2">
    <location>
        <begin position="337"/>
        <end position="360"/>
    </location>
</feature>
<dbReference type="EMBL" id="CP066007">
    <property type="protein sequence ID" value="QQB46601.1"/>
    <property type="molecule type" value="Genomic_DNA"/>
</dbReference>
<reference evidence="4 6" key="1">
    <citation type="submission" date="2020-12" db="EMBL/GenBank/DDBJ databases">
        <title>FDA dAtabase for Regulatory Grade micrObial Sequences (FDA-ARGOS): Supporting development and validation of Infectious Disease Dx tests.</title>
        <authorList>
            <person name="Sproer C."/>
            <person name="Gronow S."/>
            <person name="Severitt S."/>
            <person name="Schroder I."/>
            <person name="Tallon L."/>
            <person name="Sadzewicz L."/>
            <person name="Zhao X."/>
            <person name="Boylan J."/>
            <person name="Ott S."/>
            <person name="Bowen H."/>
            <person name="Vavikolanu K."/>
            <person name="Mehta A."/>
            <person name="Aluvathingal J."/>
            <person name="Nadendla S."/>
            <person name="Lowell S."/>
            <person name="Myers T."/>
            <person name="Yan Y."/>
            <person name="Sichtig H."/>
        </authorList>
    </citation>
    <scope>NUCLEOTIDE SEQUENCE [LARGE SCALE GENOMIC DNA]</scope>
    <source>
        <strain evidence="4 6">FDAARGOS_1053</strain>
        <strain evidence="5">FDAARGOS_1191</strain>
    </source>
</reference>
<proteinExistence type="predicted"/>
<dbReference type="NCBIfam" id="TIGR03057">
    <property type="entry name" value="xxxLxxG_by_4"/>
    <property type="match status" value="3"/>
</dbReference>
<dbReference type="AlphaFoldDB" id="A0A7T4EFT3"/>
<dbReference type="EMBL" id="CP069534">
    <property type="protein sequence ID" value="QRP70929.1"/>
    <property type="molecule type" value="Genomic_DNA"/>
</dbReference>
<feature type="transmembrane region" description="Helical" evidence="2">
    <location>
        <begin position="282"/>
        <end position="302"/>
    </location>
</feature>
<evidence type="ECO:0000256" key="3">
    <source>
        <dbReference type="SAM" id="SignalP"/>
    </source>
</evidence>
<keyword evidence="2" id="KW-0472">Membrane</keyword>
<feature type="region of interest" description="Disordered" evidence="1">
    <location>
        <begin position="72"/>
        <end position="93"/>
    </location>
</feature>